<name>A0A8J2YYX1_9PROT</name>
<dbReference type="SUPFAM" id="SSF55781">
    <property type="entry name" value="GAF domain-like"/>
    <property type="match status" value="1"/>
</dbReference>
<proteinExistence type="predicted"/>
<dbReference type="Gene3D" id="3.30.70.1230">
    <property type="entry name" value="Nucleotide cyclase"/>
    <property type="match status" value="1"/>
</dbReference>
<feature type="transmembrane region" description="Helical" evidence="1">
    <location>
        <begin position="329"/>
        <end position="347"/>
    </location>
</feature>
<evidence type="ECO:0000313" key="4">
    <source>
        <dbReference type="Proteomes" id="UP000646365"/>
    </source>
</evidence>
<protein>
    <recommendedName>
        <fullName evidence="2">GAF domain-containing protein</fullName>
    </recommendedName>
</protein>
<evidence type="ECO:0000313" key="3">
    <source>
        <dbReference type="EMBL" id="GGF42770.1"/>
    </source>
</evidence>
<feature type="transmembrane region" description="Helical" evidence="1">
    <location>
        <begin position="6"/>
        <end position="25"/>
    </location>
</feature>
<dbReference type="InterPro" id="IPR029787">
    <property type="entry name" value="Nucleotide_cyclase"/>
</dbReference>
<keyword evidence="1" id="KW-0472">Membrane</keyword>
<evidence type="ECO:0000259" key="2">
    <source>
        <dbReference type="Pfam" id="PF01590"/>
    </source>
</evidence>
<gene>
    <name evidence="3" type="ORF">GCM10011611_56480</name>
</gene>
<keyword evidence="1" id="KW-0812">Transmembrane</keyword>
<keyword evidence="4" id="KW-1185">Reference proteome</keyword>
<dbReference type="Gene3D" id="3.30.450.40">
    <property type="match status" value="1"/>
</dbReference>
<dbReference type="InterPro" id="IPR003018">
    <property type="entry name" value="GAF"/>
</dbReference>
<dbReference type="RefSeq" id="WP_189051529.1">
    <property type="nucleotide sequence ID" value="NZ_BMJQ01000019.1"/>
</dbReference>
<evidence type="ECO:0000256" key="1">
    <source>
        <dbReference type="SAM" id="Phobius"/>
    </source>
</evidence>
<dbReference type="Pfam" id="PF01590">
    <property type="entry name" value="GAF"/>
    <property type="match status" value="1"/>
</dbReference>
<reference evidence="3" key="1">
    <citation type="journal article" date="2014" name="Int. J. Syst. Evol. Microbiol.">
        <title>Complete genome sequence of Corynebacterium casei LMG S-19264T (=DSM 44701T), isolated from a smear-ripened cheese.</title>
        <authorList>
            <consortium name="US DOE Joint Genome Institute (JGI-PGF)"/>
            <person name="Walter F."/>
            <person name="Albersmeier A."/>
            <person name="Kalinowski J."/>
            <person name="Ruckert C."/>
        </authorList>
    </citation>
    <scope>NUCLEOTIDE SEQUENCE</scope>
    <source>
        <strain evidence="3">CGMCC 1.15725</strain>
    </source>
</reference>
<keyword evidence="1" id="KW-1133">Transmembrane helix</keyword>
<comment type="caution">
    <text evidence="3">The sequence shown here is derived from an EMBL/GenBank/DDBJ whole genome shotgun (WGS) entry which is preliminary data.</text>
</comment>
<dbReference type="Proteomes" id="UP000646365">
    <property type="component" value="Unassembled WGS sequence"/>
</dbReference>
<reference evidence="3" key="2">
    <citation type="submission" date="2020-09" db="EMBL/GenBank/DDBJ databases">
        <authorList>
            <person name="Sun Q."/>
            <person name="Zhou Y."/>
        </authorList>
    </citation>
    <scope>NUCLEOTIDE SEQUENCE</scope>
    <source>
        <strain evidence="3">CGMCC 1.15725</strain>
    </source>
</reference>
<feature type="domain" description="GAF" evidence="2">
    <location>
        <begin position="394"/>
        <end position="523"/>
    </location>
</feature>
<dbReference type="SUPFAM" id="SSF55073">
    <property type="entry name" value="Nucleotide cyclase"/>
    <property type="match status" value="1"/>
</dbReference>
<dbReference type="EMBL" id="BMJQ01000019">
    <property type="protein sequence ID" value="GGF42770.1"/>
    <property type="molecule type" value="Genomic_DNA"/>
</dbReference>
<dbReference type="Gene3D" id="3.30.450.20">
    <property type="entry name" value="PAS domain"/>
    <property type="match status" value="2"/>
</dbReference>
<sequence length="755" mass="77919">MLRIGLPIGGVGLIIGFLLGIAVYADSANRAGVLGLSDTLLHSTQERISLQVSAYLEPAAHAALLAHSMLGRGGASSRADEARAFAASVLGETPQIANVLFADPAGNFMLVTRAANGPPGALDTKRILMAPAGRSVEWTTTDAAGKLLAERQDPGDDYDARTRSWFTGARATDDVFWSGVYIFYSARAPGVTAAVHGPDVDPDVVGIDIRLDEISRFLATLSIGRTGRAYIATKTGEMIAGPDPARILAMKDGTLSPARIDAIGDDQLAASWDHFRAEGPGDRIIEAGGRRLISIVTPLAATNQGWLLFITVPQDEFSGFVTANSRRAALLSLVVVALAIGLAALLVRQGLRADRAARAVAERSTAVRQQSAAFARLAAEAGLFDAAGRPPAALTETLAEATGARRTSIWRLSQGGQSLRCDDSFEPATGGHVAGLELSRQEVPALIGALASGEVIDAPDARRDRRTAALHASLMAPIGSDALFAVPVLQRARPIGLVILEDARRDPATTDFARACATLVGLATPVGAEEPAIAPLTAPPPAAVESVADAPGADERGLDPALAASGTVDQTAPRAVVLVLNLPDAAETLAHRIACAAGEIATAHGVPYVKMMGTTIVAATGYGTGSCPGSGPGAGTGAGTGLTEAAARLADAAIALRERCGDLFEDTDGLAPFGLGLDVGIIFGATLGSPPGLFNLWGEAVQGATALAASAPTDAIQASEQAYMLLRQRFLFRPRGLFHRPRTGEARSYVLAGRA</sequence>
<dbReference type="AlphaFoldDB" id="A0A8J2YYX1"/>
<dbReference type="InterPro" id="IPR029016">
    <property type="entry name" value="GAF-like_dom_sf"/>
</dbReference>
<accession>A0A8J2YYX1</accession>
<organism evidence="3 4">
    <name type="scientific">Aliidongia dinghuensis</name>
    <dbReference type="NCBI Taxonomy" id="1867774"/>
    <lineage>
        <taxon>Bacteria</taxon>
        <taxon>Pseudomonadati</taxon>
        <taxon>Pseudomonadota</taxon>
        <taxon>Alphaproteobacteria</taxon>
        <taxon>Rhodospirillales</taxon>
        <taxon>Dongiaceae</taxon>
        <taxon>Aliidongia</taxon>
    </lineage>
</organism>